<dbReference type="GO" id="GO:0085020">
    <property type="term" value="P:protein K6-linked ubiquitination"/>
    <property type="evidence" value="ECO:0007669"/>
    <property type="project" value="TreeGrafter"/>
</dbReference>
<evidence type="ECO:0000256" key="1">
    <source>
        <dbReference type="ARBA" id="ARBA00022737"/>
    </source>
</evidence>
<organism evidence="4 6">
    <name type="scientific">Orbilia oligospora</name>
    <name type="common">Nematode-trapping fungus</name>
    <name type="synonym">Arthrobotrys oligospora</name>
    <dbReference type="NCBI Taxonomy" id="2813651"/>
    <lineage>
        <taxon>Eukaryota</taxon>
        <taxon>Fungi</taxon>
        <taxon>Dikarya</taxon>
        <taxon>Ascomycota</taxon>
        <taxon>Pezizomycotina</taxon>
        <taxon>Orbiliomycetes</taxon>
        <taxon>Orbiliales</taxon>
        <taxon>Orbiliaceae</taxon>
        <taxon>Orbilia</taxon>
    </lineage>
</organism>
<dbReference type="EMBL" id="WIPF01000050">
    <property type="protein sequence ID" value="KAF3219374.1"/>
    <property type="molecule type" value="Genomic_DNA"/>
</dbReference>
<feature type="repeat" description="ANK" evidence="3">
    <location>
        <begin position="148"/>
        <end position="180"/>
    </location>
</feature>
<comment type="caution">
    <text evidence="4">The sequence shown here is derived from an EMBL/GenBank/DDBJ whole genome shotgun (WGS) entry which is preliminary data.</text>
</comment>
<dbReference type="AlphaFoldDB" id="A0A6G1M7D0"/>
<feature type="repeat" description="ANK" evidence="3">
    <location>
        <begin position="35"/>
        <end position="67"/>
    </location>
</feature>
<feature type="repeat" description="ANK" evidence="3">
    <location>
        <begin position="220"/>
        <end position="253"/>
    </location>
</feature>
<reference evidence="6 7" key="1">
    <citation type="submission" date="2019-06" db="EMBL/GenBank/DDBJ databases">
        <authorList>
            <person name="Palmer J.M."/>
        </authorList>
    </citation>
    <scope>NUCLEOTIDE SEQUENCE [LARGE SCALE GENOMIC DNA]</scope>
    <source>
        <strain evidence="5 7">TWF191</strain>
        <strain evidence="4 6">TWF788</strain>
    </source>
</reference>
<dbReference type="PROSITE" id="PS50088">
    <property type="entry name" value="ANK_REPEAT"/>
    <property type="match status" value="4"/>
</dbReference>
<dbReference type="PROSITE" id="PS50297">
    <property type="entry name" value="ANK_REP_REGION"/>
    <property type="match status" value="4"/>
</dbReference>
<gene>
    <name evidence="5" type="ORF">TWF191_007920</name>
    <name evidence="4" type="ORF">TWF788_011300</name>
</gene>
<dbReference type="SMART" id="SM00248">
    <property type="entry name" value="ANK"/>
    <property type="match status" value="5"/>
</dbReference>
<dbReference type="Pfam" id="PF12796">
    <property type="entry name" value="Ank_2"/>
    <property type="match status" value="2"/>
</dbReference>
<evidence type="ECO:0000313" key="6">
    <source>
        <dbReference type="Proteomes" id="UP000479691"/>
    </source>
</evidence>
<dbReference type="Proteomes" id="UP000479691">
    <property type="component" value="Unassembled WGS sequence"/>
</dbReference>
<dbReference type="Pfam" id="PF00023">
    <property type="entry name" value="Ank"/>
    <property type="match status" value="1"/>
</dbReference>
<evidence type="ECO:0000313" key="5">
    <source>
        <dbReference type="EMBL" id="KAF3219374.1"/>
    </source>
</evidence>
<dbReference type="PANTHER" id="PTHR24171:SF8">
    <property type="entry name" value="BRCA1-ASSOCIATED RING DOMAIN PROTEIN 1"/>
    <property type="match status" value="1"/>
</dbReference>
<proteinExistence type="predicted"/>
<name>A0A6G1M7D0_ORBOL</name>
<dbReference type="Gene3D" id="1.25.40.20">
    <property type="entry name" value="Ankyrin repeat-containing domain"/>
    <property type="match status" value="2"/>
</dbReference>
<feature type="repeat" description="ANK" evidence="3">
    <location>
        <begin position="2"/>
        <end position="34"/>
    </location>
</feature>
<dbReference type="InterPro" id="IPR002110">
    <property type="entry name" value="Ankyrin_rpt"/>
</dbReference>
<protein>
    <submittedName>
        <fullName evidence="4">Uncharacterized protein</fullName>
    </submittedName>
</protein>
<evidence type="ECO:0000313" key="7">
    <source>
        <dbReference type="Proteomes" id="UP000483672"/>
    </source>
</evidence>
<keyword evidence="2 3" id="KW-0040">ANK repeat</keyword>
<dbReference type="PRINTS" id="PR01415">
    <property type="entry name" value="ANKYRIN"/>
</dbReference>
<dbReference type="InterPro" id="IPR036770">
    <property type="entry name" value="Ankyrin_rpt-contain_sf"/>
</dbReference>
<evidence type="ECO:0000256" key="3">
    <source>
        <dbReference type="PROSITE-ProRule" id="PRU00023"/>
    </source>
</evidence>
<evidence type="ECO:0000256" key="2">
    <source>
        <dbReference type="ARBA" id="ARBA00023043"/>
    </source>
</evidence>
<dbReference type="Proteomes" id="UP000483672">
    <property type="component" value="Unassembled WGS sequence"/>
</dbReference>
<dbReference type="PANTHER" id="PTHR24171">
    <property type="entry name" value="ANKYRIN REPEAT DOMAIN-CONTAINING PROTEIN 39-RELATED"/>
    <property type="match status" value="1"/>
</dbReference>
<dbReference type="SUPFAM" id="SSF48403">
    <property type="entry name" value="Ankyrin repeat"/>
    <property type="match status" value="1"/>
</dbReference>
<sequence>MKNQTPLLQAVEKGDDKIVELLLKNGAQPGLPGGNGWTPLLRAVERGNTVIMQILLAAGGQMGSLYNPTPFSRARQNEDHKIVEPLPKYGAQPDREQGIWRIFEEFGFNSQSSTGCIWKYSLSGKLNETSLRRCLGAGEDINGRSTARSLTPLMGAILKGHLEVVKVLLENGADVNLRAGDRDNSTALWLATSTPTRNSALVIVELLHKQPDLNVICGQSGNTPLMQAVLKIQNEEIIGKLVDKGADVDIKNHEGKTAKDFAMTQSNKGLLFALLSAEERQLCRHAAAADIVARLNH</sequence>
<dbReference type="GO" id="GO:0004842">
    <property type="term" value="F:ubiquitin-protein transferase activity"/>
    <property type="evidence" value="ECO:0007669"/>
    <property type="project" value="TreeGrafter"/>
</dbReference>
<keyword evidence="1" id="KW-0677">Repeat</keyword>
<dbReference type="EMBL" id="JAABOE010000090">
    <property type="protein sequence ID" value="KAF3167727.1"/>
    <property type="molecule type" value="Genomic_DNA"/>
</dbReference>
<accession>A0A6G1M7D0</accession>
<evidence type="ECO:0000313" key="4">
    <source>
        <dbReference type="EMBL" id="KAF3167727.1"/>
    </source>
</evidence>